<dbReference type="Proteomes" id="UP001461341">
    <property type="component" value="Chromosome"/>
</dbReference>
<accession>A0ABZ2YDE6</accession>
<reference evidence="7 8" key="1">
    <citation type="submission" date="2023-03" db="EMBL/GenBank/DDBJ databases">
        <title>Novel Species.</title>
        <authorList>
            <person name="Ma S."/>
        </authorList>
    </citation>
    <scope>NUCLEOTIDE SEQUENCE [LARGE SCALE GENOMIC DNA]</scope>
    <source>
        <strain evidence="7 8">B11</strain>
    </source>
</reference>
<evidence type="ECO:0000256" key="6">
    <source>
        <dbReference type="ARBA" id="ARBA00023310"/>
    </source>
</evidence>
<evidence type="ECO:0000313" key="8">
    <source>
        <dbReference type="Proteomes" id="UP001461341"/>
    </source>
</evidence>
<sequence length="76" mass="8765">MKSKKEIVKVITPFPLTARQKQIIFQKLAPFAGDTHLKIKEKVDPSLIGGVIIMWRDLYIDCSLKTQLEKLKKELL</sequence>
<dbReference type="PRINTS" id="PR00125">
    <property type="entry name" value="ATPASEDELTA"/>
</dbReference>
<protein>
    <submittedName>
        <fullName evidence="7">F0F1 ATP synthase subunit delta</fullName>
    </submittedName>
</protein>
<keyword evidence="2" id="KW-0813">Transport</keyword>
<organism evidence="7 8">
    <name type="scientific">Thermatribacter velox</name>
    <dbReference type="NCBI Taxonomy" id="3039681"/>
    <lineage>
        <taxon>Bacteria</taxon>
        <taxon>Pseudomonadati</taxon>
        <taxon>Atribacterota</taxon>
        <taxon>Atribacteria</taxon>
        <taxon>Atribacterales</taxon>
        <taxon>Thermatribacteraceae</taxon>
        <taxon>Thermatribacter</taxon>
    </lineage>
</organism>
<evidence type="ECO:0000256" key="1">
    <source>
        <dbReference type="ARBA" id="ARBA00004370"/>
    </source>
</evidence>
<evidence type="ECO:0000256" key="4">
    <source>
        <dbReference type="ARBA" id="ARBA00023065"/>
    </source>
</evidence>
<name>A0ABZ2YDE6_9BACT</name>
<evidence type="ECO:0000256" key="2">
    <source>
        <dbReference type="ARBA" id="ARBA00022448"/>
    </source>
</evidence>
<evidence type="ECO:0000256" key="3">
    <source>
        <dbReference type="ARBA" id="ARBA00022781"/>
    </source>
</evidence>
<evidence type="ECO:0000313" key="7">
    <source>
        <dbReference type="EMBL" id="WZL77009.1"/>
    </source>
</evidence>
<gene>
    <name evidence="7" type="ORF">QBE54_04595</name>
</gene>
<evidence type="ECO:0000256" key="5">
    <source>
        <dbReference type="ARBA" id="ARBA00023136"/>
    </source>
</evidence>
<dbReference type="PANTHER" id="PTHR11910">
    <property type="entry name" value="ATP SYNTHASE DELTA CHAIN"/>
    <property type="match status" value="1"/>
</dbReference>
<keyword evidence="6" id="KW-0066">ATP synthesis</keyword>
<keyword evidence="3" id="KW-0375">Hydrogen ion transport</keyword>
<dbReference type="Pfam" id="PF00213">
    <property type="entry name" value="OSCP"/>
    <property type="match status" value="1"/>
</dbReference>
<keyword evidence="5" id="KW-0472">Membrane</keyword>
<proteinExistence type="predicted"/>
<comment type="subcellular location">
    <subcellularLocation>
        <location evidence="1">Membrane</location>
    </subcellularLocation>
</comment>
<dbReference type="InterPro" id="IPR000711">
    <property type="entry name" value="ATPase_OSCP/dsu"/>
</dbReference>
<dbReference type="EMBL" id="CP121689">
    <property type="protein sequence ID" value="WZL77009.1"/>
    <property type="molecule type" value="Genomic_DNA"/>
</dbReference>
<keyword evidence="8" id="KW-1185">Reference proteome</keyword>
<dbReference type="RefSeq" id="WP_369019175.1">
    <property type="nucleotide sequence ID" value="NZ_CP121689.1"/>
</dbReference>
<keyword evidence="4" id="KW-0406">Ion transport</keyword>